<sequence length="400" mass="44720">MARPLPLLIAFWALGTAVVFTAAFLEFAKGREAAREERFALIEARALDQRERVLLEAFPSDPSDRDLVILAGLYRQPVEDFPPVSVFPGIEAEPFAPLAIPPRPEGLELEKAQLGFRLFRDPMLSRSGQIACQNCHNRELGWGDGLQSSFGHDRAKGTRNAPPLFNAGLRAPLFWDGRADTLEAQALMPLTDPREMANHDLASVVERIAQRADYQEAFRSVYGGAPSTAEVADALASFQRTLEEPTRLDRFLSGQYRALSNEQIWGMHIFRTKGGCANCHNGPLLTDNKFHNLGLSFLGRPREDVGRYTVTNSLLDVGRFKTPSLRHISRTAPYMHNGIIRDLRRVVRFYEVGGGRTLARNEAERDNPLMRFAGMTSPFLEPFSLTARERDALVAFLEAL</sequence>
<dbReference type="InterPro" id="IPR036909">
    <property type="entry name" value="Cyt_c-like_dom_sf"/>
</dbReference>
<dbReference type="InterPro" id="IPR009056">
    <property type="entry name" value="Cyt_c-like_dom"/>
</dbReference>
<accession>A0ABT0CL00</accession>
<dbReference type="SUPFAM" id="SSF46626">
    <property type="entry name" value="Cytochrome c"/>
    <property type="match status" value="2"/>
</dbReference>
<dbReference type="GO" id="GO:0004601">
    <property type="term" value="F:peroxidase activity"/>
    <property type="evidence" value="ECO:0007669"/>
    <property type="project" value="UniProtKB-KW"/>
</dbReference>
<keyword evidence="5 6" id="KW-0408">Iron</keyword>
<dbReference type="PANTHER" id="PTHR30600">
    <property type="entry name" value="CYTOCHROME C PEROXIDASE-RELATED"/>
    <property type="match status" value="1"/>
</dbReference>
<evidence type="ECO:0000256" key="6">
    <source>
        <dbReference type="PROSITE-ProRule" id="PRU00433"/>
    </source>
</evidence>
<comment type="caution">
    <text evidence="8">The sequence shown here is derived from an EMBL/GenBank/DDBJ whole genome shotgun (WGS) entry which is preliminary data.</text>
</comment>
<evidence type="ECO:0000313" key="9">
    <source>
        <dbReference type="Proteomes" id="UP001201844"/>
    </source>
</evidence>
<keyword evidence="3 6" id="KW-0479">Metal-binding</keyword>
<evidence type="ECO:0000259" key="7">
    <source>
        <dbReference type="PROSITE" id="PS51007"/>
    </source>
</evidence>
<evidence type="ECO:0000313" key="8">
    <source>
        <dbReference type="EMBL" id="MCJ8149278.1"/>
    </source>
</evidence>
<comment type="subcellular location">
    <subcellularLocation>
        <location evidence="1">Cell envelope</location>
    </subcellularLocation>
</comment>
<dbReference type="InterPro" id="IPR004852">
    <property type="entry name" value="Di-haem_cyt_c_peroxidsae"/>
</dbReference>
<dbReference type="InterPro" id="IPR051395">
    <property type="entry name" value="Cytochrome_c_Peroxidase/MauG"/>
</dbReference>
<keyword evidence="9" id="KW-1185">Reference proteome</keyword>
<dbReference type="Pfam" id="PF03150">
    <property type="entry name" value="CCP_MauG"/>
    <property type="match status" value="1"/>
</dbReference>
<name>A0ABT0CL00_9HYPH</name>
<evidence type="ECO:0000256" key="2">
    <source>
        <dbReference type="ARBA" id="ARBA00022617"/>
    </source>
</evidence>
<protein>
    <submittedName>
        <fullName evidence="8">Cytochrome-c peroxidase</fullName>
    </submittedName>
</protein>
<dbReference type="RefSeq" id="WP_241600121.1">
    <property type="nucleotide sequence ID" value="NZ_JAKVIN010000003.1"/>
</dbReference>
<reference evidence="8 9" key="1">
    <citation type="submission" date="2022-02" db="EMBL/GenBank/DDBJ databases">
        <title>Shinella B3.7 sp. nov., isolated from Sediment (Zhairuo Island).</title>
        <authorList>
            <person name="Chen G."/>
        </authorList>
    </citation>
    <scope>NUCLEOTIDE SEQUENCE [LARGE SCALE GENOMIC DNA]</scope>
    <source>
        <strain evidence="8 9">B3.7</strain>
    </source>
</reference>
<keyword evidence="4" id="KW-0560">Oxidoreductase</keyword>
<feature type="domain" description="Cytochrome c" evidence="7">
    <location>
        <begin position="110"/>
        <end position="242"/>
    </location>
</feature>
<dbReference type="Gene3D" id="1.10.760.10">
    <property type="entry name" value="Cytochrome c-like domain"/>
    <property type="match status" value="2"/>
</dbReference>
<evidence type="ECO:0000256" key="5">
    <source>
        <dbReference type="ARBA" id="ARBA00023004"/>
    </source>
</evidence>
<evidence type="ECO:0000256" key="4">
    <source>
        <dbReference type="ARBA" id="ARBA00023002"/>
    </source>
</evidence>
<organism evidence="8 9">
    <name type="scientific">Shinella sedimenti</name>
    <dbReference type="NCBI Taxonomy" id="2919913"/>
    <lineage>
        <taxon>Bacteria</taxon>
        <taxon>Pseudomonadati</taxon>
        <taxon>Pseudomonadota</taxon>
        <taxon>Alphaproteobacteria</taxon>
        <taxon>Hyphomicrobiales</taxon>
        <taxon>Rhizobiaceae</taxon>
        <taxon>Shinella</taxon>
    </lineage>
</organism>
<evidence type="ECO:0000256" key="1">
    <source>
        <dbReference type="ARBA" id="ARBA00004196"/>
    </source>
</evidence>
<dbReference type="Proteomes" id="UP001201844">
    <property type="component" value="Unassembled WGS sequence"/>
</dbReference>
<keyword evidence="2 6" id="KW-0349">Heme</keyword>
<keyword evidence="8" id="KW-0575">Peroxidase</keyword>
<evidence type="ECO:0000256" key="3">
    <source>
        <dbReference type="ARBA" id="ARBA00022723"/>
    </source>
</evidence>
<proteinExistence type="predicted"/>
<dbReference type="EMBL" id="JAKVIN010000003">
    <property type="protein sequence ID" value="MCJ8149278.1"/>
    <property type="molecule type" value="Genomic_DNA"/>
</dbReference>
<dbReference type="PROSITE" id="PS51007">
    <property type="entry name" value="CYTC"/>
    <property type="match status" value="1"/>
</dbReference>
<gene>
    <name evidence="8" type="ORF">MKI86_09025</name>
</gene>